<feature type="compositionally biased region" description="Basic and acidic residues" evidence="4">
    <location>
        <begin position="747"/>
        <end position="756"/>
    </location>
</feature>
<dbReference type="PANTHER" id="PTHR46532">
    <property type="entry name" value="MALE FERTILITY FACTOR KL5"/>
    <property type="match status" value="1"/>
</dbReference>
<evidence type="ECO:0000256" key="4">
    <source>
        <dbReference type="SAM" id="MobiDB-lite"/>
    </source>
</evidence>
<organism evidence="7 8">
    <name type="scientific">Cavenderia fasciculata</name>
    <name type="common">Slime mold</name>
    <name type="synonym">Dictyostelium fasciculatum</name>
    <dbReference type="NCBI Taxonomy" id="261658"/>
    <lineage>
        <taxon>Eukaryota</taxon>
        <taxon>Amoebozoa</taxon>
        <taxon>Evosea</taxon>
        <taxon>Eumycetozoa</taxon>
        <taxon>Dictyostelia</taxon>
        <taxon>Acytosteliales</taxon>
        <taxon>Cavenderiaceae</taxon>
        <taxon>Cavenderia</taxon>
    </lineage>
</organism>
<dbReference type="GO" id="GO:0051959">
    <property type="term" value="F:dynein light intermediate chain binding"/>
    <property type="evidence" value="ECO:0007669"/>
    <property type="project" value="InterPro"/>
</dbReference>
<evidence type="ECO:0000259" key="6">
    <source>
        <dbReference type="Pfam" id="PF18198"/>
    </source>
</evidence>
<sequence length="977" mass="111731">MIYEVINHCLINLYILYIYYLEYFTFEINIKPVSSQLQVINLGEGAPFDTLHNFIHNSVAPFIRSFALKSQTQKNTNTVEKDVKLGIGAVNQKIAELELSLYNCREEQQTDKTGSTTSSSRLQYASRVRQNKAASGDKSASEDKQDGTSDSVVISIIKPRLETSIHEVIRNQVLSLDPSLEFARVSWIQQLHQWLNITFRDMLAKLPRETLDKAYATIQSKLDEVHRYVQIWLQYQALWDMESSYVYNKLGDDLSRWQNLLGQIKKSRTTFDNSDTDKAFGPLIIDYAQVQASVNNKYDFWHKDILSHFGQKLAEKMRAFYDTIAASRTELEKLSVESVSTEEAVSFIIQIQEMKRRLIGWEADLKYYRSGQDLLQRQRFQFPNDWLDCDMVEAEWSAFNDILNRKNASKSKSISDRIREFAEDWSNNKPLAGSIKHAQALDTIRVFESRMIRLRDENTRLQKAKQALDQVDQTGGSSDEERLQPVEEEMQDLKAVWSELAVTWLEIDTLRETAWSAVVPRKVIEKESKAMSPLLLCSVPGYDASSVVDDLAAELRKPYKSWAIGSPEGFQSAEKSIYDASKSGSWVLLKVGVWSERVQLLFQFNQPLWSQMDVFEYNDADLRGAIDSIDYWIDLYSKGRSNIDPDKIPWVAVRTILGQTIYGGRVDNEFDMRLLNSFLEQLFTPAAFNADFPLIQSIGLTVPDGTNRANFVQWIDNLPDAKKVVNDLQKMQLSEEDAIEPSSSSESGKEQQEDKSKLKLKNLINDWIKTIPKPMKQPKRTAQNIKDPLFRCFEREITIVTKLIKKITTDLNSINELLAGTIKQTNYLRSLTGSITKVWLAGLLNPEPYITATRQSSAQLNGWSLGLTLDSMSMVSVKQRPAMVSLSRVFHSKVPPGTTRSSPQQRISPPIATTTLSWRDKDDPIFASPATKLTVPVYLNDTRTELLFSLDLQFLQTTTKQSWYQRSVSISSWKPDF</sequence>
<protein>
    <submittedName>
        <fullName evidence="7">Cytoplasmic dynein heavy chain</fullName>
    </submittedName>
</protein>
<feature type="coiled-coil region" evidence="3">
    <location>
        <begin position="444"/>
        <end position="474"/>
    </location>
</feature>
<feature type="region of interest" description="Disordered" evidence="4">
    <location>
        <begin position="108"/>
        <end position="146"/>
    </location>
</feature>
<dbReference type="Pfam" id="PF03028">
    <property type="entry name" value="Dynein_heavy"/>
    <property type="match status" value="1"/>
</dbReference>
<evidence type="ECO:0000256" key="3">
    <source>
        <dbReference type="SAM" id="Coils"/>
    </source>
</evidence>
<accession>F4PZ52</accession>
<dbReference type="Gene3D" id="1.10.8.720">
    <property type="entry name" value="Region D6 of dynein motor"/>
    <property type="match status" value="1"/>
</dbReference>
<dbReference type="Gene3D" id="1.20.1270.280">
    <property type="match status" value="1"/>
</dbReference>
<proteinExistence type="inferred from homology"/>
<feature type="region of interest" description="Disordered" evidence="4">
    <location>
        <begin position="734"/>
        <end position="756"/>
    </location>
</feature>
<name>F4PZ52_CACFS</name>
<keyword evidence="2" id="KW-0677">Repeat</keyword>
<dbReference type="RefSeq" id="XP_004366714.1">
    <property type="nucleotide sequence ID" value="XM_004366657.1"/>
</dbReference>
<dbReference type="GeneID" id="14871212"/>
<dbReference type="Pfam" id="PF18198">
    <property type="entry name" value="AAA_lid_11"/>
    <property type="match status" value="1"/>
</dbReference>
<dbReference type="InterPro" id="IPR004273">
    <property type="entry name" value="Dynein_heavy_D6_P-loop"/>
</dbReference>
<dbReference type="InterPro" id="IPR027417">
    <property type="entry name" value="P-loop_NTPase"/>
</dbReference>
<keyword evidence="3" id="KW-0175">Coiled coil</keyword>
<dbReference type="STRING" id="1054147.F4PZ52"/>
<dbReference type="InterPro" id="IPR042219">
    <property type="entry name" value="AAA_lid_11_sf"/>
</dbReference>
<feature type="compositionally biased region" description="Polar residues" evidence="4">
    <location>
        <begin position="111"/>
        <end position="123"/>
    </location>
</feature>
<reference evidence="8" key="1">
    <citation type="journal article" date="2011" name="Genome Res.">
        <title>Phylogeny-wide analysis of social amoeba genomes highlights ancient origins for complex intercellular communication.</title>
        <authorList>
            <person name="Heidel A.J."/>
            <person name="Lawal H.M."/>
            <person name="Felder M."/>
            <person name="Schilde C."/>
            <person name="Helps N.R."/>
            <person name="Tunggal B."/>
            <person name="Rivero F."/>
            <person name="John U."/>
            <person name="Schleicher M."/>
            <person name="Eichinger L."/>
            <person name="Platzer M."/>
            <person name="Noegel A.A."/>
            <person name="Schaap P."/>
            <person name="Gloeckner G."/>
        </authorList>
    </citation>
    <scope>NUCLEOTIDE SEQUENCE [LARGE SCALE GENOMIC DNA]</scope>
    <source>
        <strain evidence="8">SH3</strain>
    </source>
</reference>
<evidence type="ECO:0000259" key="5">
    <source>
        <dbReference type="Pfam" id="PF03028"/>
    </source>
</evidence>
<dbReference type="InterPro" id="IPR026983">
    <property type="entry name" value="DHC"/>
</dbReference>
<dbReference type="AlphaFoldDB" id="F4PZ52"/>
<dbReference type="EMBL" id="GL883016">
    <property type="protein sequence ID" value="EGG19081.1"/>
    <property type="molecule type" value="Genomic_DNA"/>
</dbReference>
<feature type="domain" description="Dynein heavy chain AAA lid" evidence="6">
    <location>
        <begin position="614"/>
        <end position="722"/>
    </location>
</feature>
<dbReference type="KEGG" id="dfa:DFA_02327"/>
<dbReference type="InterPro" id="IPR041658">
    <property type="entry name" value="AAA_lid_11"/>
</dbReference>
<dbReference type="GO" id="GO:0008569">
    <property type="term" value="F:minus-end-directed microtubule motor activity"/>
    <property type="evidence" value="ECO:0007669"/>
    <property type="project" value="InterPro"/>
</dbReference>
<evidence type="ECO:0000256" key="1">
    <source>
        <dbReference type="ARBA" id="ARBA00008887"/>
    </source>
</evidence>
<feature type="domain" description="Dynein heavy chain region D6 P-loop" evidence="5">
    <location>
        <begin position="530"/>
        <end position="590"/>
    </location>
</feature>
<evidence type="ECO:0000313" key="7">
    <source>
        <dbReference type="EMBL" id="EGG19081.1"/>
    </source>
</evidence>
<dbReference type="GO" id="GO:0045505">
    <property type="term" value="F:dynein intermediate chain binding"/>
    <property type="evidence" value="ECO:0007669"/>
    <property type="project" value="InterPro"/>
</dbReference>
<dbReference type="PANTHER" id="PTHR46532:SF4">
    <property type="entry name" value="AAA+ ATPASE DOMAIN-CONTAINING PROTEIN"/>
    <property type="match status" value="1"/>
</dbReference>
<dbReference type="Gene3D" id="3.40.50.300">
    <property type="entry name" value="P-loop containing nucleotide triphosphate hydrolases"/>
    <property type="match status" value="1"/>
</dbReference>
<dbReference type="GO" id="GO:0007018">
    <property type="term" value="P:microtubule-based movement"/>
    <property type="evidence" value="ECO:0007669"/>
    <property type="project" value="InterPro"/>
</dbReference>
<comment type="similarity">
    <text evidence="1">Belongs to the dynein heavy chain family.</text>
</comment>
<evidence type="ECO:0000313" key="8">
    <source>
        <dbReference type="Proteomes" id="UP000007797"/>
    </source>
</evidence>
<dbReference type="OrthoDB" id="2986451at2759"/>
<dbReference type="Proteomes" id="UP000007797">
    <property type="component" value="Unassembled WGS sequence"/>
</dbReference>
<evidence type="ECO:0000256" key="2">
    <source>
        <dbReference type="ARBA" id="ARBA00022737"/>
    </source>
</evidence>
<dbReference type="GO" id="GO:0005858">
    <property type="term" value="C:axonemal dynein complex"/>
    <property type="evidence" value="ECO:0007669"/>
    <property type="project" value="TreeGrafter"/>
</dbReference>
<gene>
    <name evidence="7" type="ORF">DFA_02327</name>
</gene>
<keyword evidence="8" id="KW-1185">Reference proteome</keyword>